<accession>A0ABN9WQE2</accession>
<evidence type="ECO:0000256" key="1">
    <source>
        <dbReference type="ARBA" id="ARBA00004141"/>
    </source>
</evidence>
<keyword evidence="2" id="KW-0812">Transmembrane</keyword>
<keyword evidence="7" id="KW-1185">Reference proteome</keyword>
<reference evidence="6" key="1">
    <citation type="submission" date="2023-10" db="EMBL/GenBank/DDBJ databases">
        <authorList>
            <person name="Chen Y."/>
            <person name="Shah S."/>
            <person name="Dougan E. K."/>
            <person name="Thang M."/>
            <person name="Chan C."/>
        </authorList>
    </citation>
    <scope>NUCLEOTIDE SEQUENCE [LARGE SCALE GENOMIC DNA]</scope>
</reference>
<comment type="caution">
    <text evidence="6">The sequence shown here is derived from an EMBL/GenBank/DDBJ whole genome shotgun (WGS) entry which is preliminary data.</text>
</comment>
<keyword evidence="4" id="KW-0472">Membrane</keyword>
<dbReference type="PANTHER" id="PTHR43701:SF2">
    <property type="entry name" value="MEMBRANE TRANSPORTER PROTEIN YJNA-RELATED"/>
    <property type="match status" value="1"/>
</dbReference>
<proteinExistence type="predicted"/>
<organism evidence="6 7">
    <name type="scientific">Prorocentrum cordatum</name>
    <dbReference type="NCBI Taxonomy" id="2364126"/>
    <lineage>
        <taxon>Eukaryota</taxon>
        <taxon>Sar</taxon>
        <taxon>Alveolata</taxon>
        <taxon>Dinophyceae</taxon>
        <taxon>Prorocentrales</taxon>
        <taxon>Prorocentraceae</taxon>
        <taxon>Prorocentrum</taxon>
    </lineage>
</organism>
<evidence type="ECO:0000313" key="6">
    <source>
        <dbReference type="EMBL" id="CAK0887476.1"/>
    </source>
</evidence>
<evidence type="ECO:0000256" key="2">
    <source>
        <dbReference type="ARBA" id="ARBA00022692"/>
    </source>
</evidence>
<dbReference type="Pfam" id="PF01925">
    <property type="entry name" value="TauE"/>
    <property type="match status" value="1"/>
</dbReference>
<protein>
    <submittedName>
        <fullName evidence="6">Uncharacterized protein</fullName>
    </submittedName>
</protein>
<evidence type="ECO:0000256" key="4">
    <source>
        <dbReference type="ARBA" id="ARBA00023136"/>
    </source>
</evidence>
<dbReference type="EMBL" id="CAUYUJ010018948">
    <property type="protein sequence ID" value="CAK0887476.1"/>
    <property type="molecule type" value="Genomic_DNA"/>
</dbReference>
<dbReference type="InterPro" id="IPR002781">
    <property type="entry name" value="TM_pro_TauE-like"/>
</dbReference>
<sequence>MWAPGPAVAAAVGRPAARRLLTLGGRGGAARGRPRWFCVPAGPPGEQPLSRKRLALTALGVGAAAGCMGTWFEMSHGVVCIPVLTLPPLALSQQIAVGTTVFGVAARQVLAATLSAMEPDAQALDLDWLAQVVDVEAVGVLTATGTAAALAGSALAARLSPQHMRRLNGLFLIGVATFVQYRSFRVNAELEQEEAGEATEQTPAPLPAGQAPPPAGASEAARLVLLGAASGACLGLFGIGPAWMLAPVLTATAPPGQLGSKEASAPVASPGAAAAALRAAASGDPQPTFDPDVASDAAAAAAGMLGATGTDERTMRTCTLAMVLPSLAAAARHFALGHVASATTLAIPLATGAILGSAIGGPQLADVPCDEEFRTGLSILLFAHGLWSCYKGV</sequence>
<comment type="subcellular location">
    <subcellularLocation>
        <location evidence="1">Membrane</location>
        <topology evidence="1">Multi-pass membrane protein</topology>
    </subcellularLocation>
</comment>
<name>A0ABN9WQE2_9DINO</name>
<feature type="compositionally biased region" description="Pro residues" evidence="5">
    <location>
        <begin position="204"/>
        <end position="215"/>
    </location>
</feature>
<dbReference type="Proteomes" id="UP001189429">
    <property type="component" value="Unassembled WGS sequence"/>
</dbReference>
<evidence type="ECO:0000256" key="3">
    <source>
        <dbReference type="ARBA" id="ARBA00022989"/>
    </source>
</evidence>
<keyword evidence="3" id="KW-1133">Transmembrane helix</keyword>
<feature type="region of interest" description="Disordered" evidence="5">
    <location>
        <begin position="192"/>
        <end position="215"/>
    </location>
</feature>
<dbReference type="PANTHER" id="PTHR43701">
    <property type="entry name" value="MEMBRANE TRANSPORTER PROTEIN MJ0441-RELATED"/>
    <property type="match status" value="1"/>
</dbReference>
<evidence type="ECO:0000313" key="7">
    <source>
        <dbReference type="Proteomes" id="UP001189429"/>
    </source>
</evidence>
<dbReference type="InterPro" id="IPR051598">
    <property type="entry name" value="TSUP/Inactive_protease-like"/>
</dbReference>
<gene>
    <name evidence="6" type="ORF">PCOR1329_LOCUS68515</name>
</gene>
<evidence type="ECO:0000256" key="5">
    <source>
        <dbReference type="SAM" id="MobiDB-lite"/>
    </source>
</evidence>